<evidence type="ECO:0000313" key="3">
    <source>
        <dbReference type="Proteomes" id="UP000014923"/>
    </source>
</evidence>
<keyword evidence="1" id="KW-0472">Membrane</keyword>
<dbReference type="GO" id="GO:0005886">
    <property type="term" value="C:plasma membrane"/>
    <property type="evidence" value="ECO:0007669"/>
    <property type="project" value="TreeGrafter"/>
</dbReference>
<comment type="caution">
    <text evidence="2">The sequence shown here is derived from an EMBL/GenBank/DDBJ whole genome shotgun (WGS) entry which is preliminary data.</text>
</comment>
<dbReference type="Pfam" id="PF02667">
    <property type="entry name" value="SCFA_trans"/>
    <property type="match status" value="1"/>
</dbReference>
<evidence type="ECO:0000256" key="1">
    <source>
        <dbReference type="SAM" id="Phobius"/>
    </source>
</evidence>
<reference evidence="2" key="1">
    <citation type="submission" date="2013-03" db="EMBL/GenBank/DDBJ databases">
        <title>Draft genome sequence of the hydrogen-ethanol-producing anaerobic alkalithermophilic Caloramator celere.</title>
        <authorList>
            <person name="Ciranna A."/>
            <person name="Larjo A."/>
            <person name="Kivisto A."/>
            <person name="Santala V."/>
            <person name="Roos C."/>
            <person name="Karp M."/>
        </authorList>
    </citation>
    <scope>NUCLEOTIDE SEQUENCE [LARGE SCALE GENOMIC DNA]</scope>
    <source>
        <strain evidence="2">DSM 8682</strain>
    </source>
</reference>
<keyword evidence="1" id="KW-0812">Transmembrane</keyword>
<dbReference type="EMBL" id="CAVN010000087">
    <property type="protein sequence ID" value="CDF57435.1"/>
    <property type="molecule type" value="Genomic_DNA"/>
</dbReference>
<accession>R7RQB4</accession>
<feature type="transmembrane region" description="Helical" evidence="1">
    <location>
        <begin position="187"/>
        <end position="207"/>
    </location>
</feature>
<feature type="transmembrane region" description="Helical" evidence="1">
    <location>
        <begin position="336"/>
        <end position="352"/>
    </location>
</feature>
<feature type="transmembrane region" description="Helical" evidence="1">
    <location>
        <begin position="241"/>
        <end position="259"/>
    </location>
</feature>
<evidence type="ECO:0000313" key="2">
    <source>
        <dbReference type="EMBL" id="CDF57435.1"/>
    </source>
</evidence>
<dbReference type="PANTHER" id="PTHR41983">
    <property type="entry name" value="SHORT-CHAIN FATTY ACID TRANSPORTER-RELATED"/>
    <property type="match status" value="1"/>
</dbReference>
<feature type="transmembrane region" description="Helical" evidence="1">
    <location>
        <begin position="136"/>
        <end position="153"/>
    </location>
</feature>
<dbReference type="InterPro" id="IPR006160">
    <property type="entry name" value="SCFA_transpt_AtoE"/>
</dbReference>
<proteinExistence type="predicted"/>
<feature type="transmembrane region" description="Helical" evidence="1">
    <location>
        <begin position="49"/>
        <end position="75"/>
    </location>
</feature>
<feature type="transmembrane region" description="Helical" evidence="1">
    <location>
        <begin position="95"/>
        <end position="124"/>
    </location>
</feature>
<dbReference type="OrthoDB" id="255482at2"/>
<sequence length="435" mass="47049">MFKKITNACVKFVERYLPDAFIFAILLTIIVYVLAIFKTGKSAVDLVTFWGKGFWSLLGFSMQMVLVLVTGHALAQAPVVKKALTGIASIAKTPASAILLVTFVSAIACWLNWGFGLVIGGLLAKELARKVKGVDYRLLIASAYSGFLVWHGGLSGSIPLKVVEAGGGLKGVQFDSIPLSQTLFSNFNLSISIILILTLPLINYFMIPDKDKTIEFKPEEEKEFEITIDNSFSSKLENSRLLTIIISILGFAYIIKYFSNGGTLSLDSVNLIFLFTGILLHKTPIRYIKAVDNAIKGTAGIVLQFPFYGGIMGIMVDSGLASIIANWFVSISTAKTLPLFTFLSAGLINLFIPSGGGQWVAQGPIVVKAAQSLNVPLGKAVMALAWGDAWTNMIQPFWALPILGLAKLGAKDIMGYCLVDLIYSGIIIGLIFVLL</sequence>
<dbReference type="PANTHER" id="PTHR41983:SF2">
    <property type="entry name" value="SHORT-CHAIN FATTY ACID TRANSPORTER-RELATED"/>
    <property type="match status" value="1"/>
</dbReference>
<keyword evidence="3" id="KW-1185">Reference proteome</keyword>
<dbReference type="Proteomes" id="UP000014923">
    <property type="component" value="Unassembled WGS sequence"/>
</dbReference>
<dbReference type="HOGENOM" id="CLU_037744_0_0_9"/>
<dbReference type="AlphaFoldDB" id="R7RQB4"/>
<gene>
    <name evidence="2" type="ORF">TCEL_01349</name>
</gene>
<protein>
    <submittedName>
        <fullName evidence="2">Short chain fatty acids transporter</fullName>
    </submittedName>
</protein>
<feature type="transmembrane region" description="Helical" evidence="1">
    <location>
        <begin position="413"/>
        <end position="434"/>
    </location>
</feature>
<feature type="transmembrane region" description="Helical" evidence="1">
    <location>
        <begin position="20"/>
        <end position="37"/>
    </location>
</feature>
<dbReference type="RefSeq" id="WP_018660584.1">
    <property type="nucleotide sequence ID" value="NZ_HF952018.1"/>
</dbReference>
<organism evidence="2 3">
    <name type="scientific">Thermobrachium celere DSM 8682</name>
    <dbReference type="NCBI Taxonomy" id="941824"/>
    <lineage>
        <taxon>Bacteria</taxon>
        <taxon>Bacillati</taxon>
        <taxon>Bacillota</taxon>
        <taxon>Clostridia</taxon>
        <taxon>Eubacteriales</taxon>
        <taxon>Clostridiaceae</taxon>
        <taxon>Thermobrachium</taxon>
    </lineage>
</organism>
<name>R7RQB4_9CLOT</name>
<keyword evidence="1" id="KW-1133">Transmembrane helix</keyword>
<feature type="transmembrane region" description="Helical" evidence="1">
    <location>
        <begin position="307"/>
        <end position="329"/>
    </location>
</feature>
<dbReference type="eggNOG" id="COG2031">
    <property type="taxonomic scope" value="Bacteria"/>
</dbReference>